<name>A0A9W7D421_9STRA</name>
<dbReference type="AlphaFoldDB" id="A0A9W7D421"/>
<dbReference type="EMBL" id="BSXT01003291">
    <property type="protein sequence ID" value="GMF53515.1"/>
    <property type="molecule type" value="Genomic_DNA"/>
</dbReference>
<evidence type="ECO:0000313" key="2">
    <source>
        <dbReference type="Proteomes" id="UP001165121"/>
    </source>
</evidence>
<gene>
    <name evidence="1" type="ORF">Pfra01_002214700</name>
</gene>
<reference evidence="1" key="1">
    <citation type="submission" date="2023-04" db="EMBL/GenBank/DDBJ databases">
        <title>Phytophthora fragariaefolia NBRC 109709.</title>
        <authorList>
            <person name="Ichikawa N."/>
            <person name="Sato H."/>
            <person name="Tonouchi N."/>
        </authorList>
    </citation>
    <scope>NUCLEOTIDE SEQUENCE</scope>
    <source>
        <strain evidence="1">NBRC 109709</strain>
    </source>
</reference>
<organism evidence="1 2">
    <name type="scientific">Phytophthora fragariaefolia</name>
    <dbReference type="NCBI Taxonomy" id="1490495"/>
    <lineage>
        <taxon>Eukaryota</taxon>
        <taxon>Sar</taxon>
        <taxon>Stramenopiles</taxon>
        <taxon>Oomycota</taxon>
        <taxon>Peronosporomycetes</taxon>
        <taxon>Peronosporales</taxon>
        <taxon>Peronosporaceae</taxon>
        <taxon>Phytophthora</taxon>
    </lineage>
</organism>
<accession>A0A9W7D421</accession>
<evidence type="ECO:0000313" key="1">
    <source>
        <dbReference type="EMBL" id="GMF53515.1"/>
    </source>
</evidence>
<sequence length="120" mass="13542">MGTLYLWYKLSSIGAPETPRVQGVLARIIVGRFSLKFVVDFKSTFSPVLTKGPSATSMDVNHRLLDGNREPFHDIEFCWETIGIFRWVWNHTYPGIATATNYLSRFVSCPTTTSSIFSTS</sequence>
<proteinExistence type="predicted"/>
<keyword evidence="2" id="KW-1185">Reference proteome</keyword>
<protein>
    <submittedName>
        <fullName evidence="1">Unnamed protein product</fullName>
    </submittedName>
</protein>
<comment type="caution">
    <text evidence="1">The sequence shown here is derived from an EMBL/GenBank/DDBJ whole genome shotgun (WGS) entry which is preliminary data.</text>
</comment>
<dbReference type="Proteomes" id="UP001165121">
    <property type="component" value="Unassembled WGS sequence"/>
</dbReference>